<evidence type="ECO:0000256" key="6">
    <source>
        <dbReference type="ARBA" id="ARBA00023010"/>
    </source>
</evidence>
<feature type="non-terminal residue" evidence="11">
    <location>
        <position position="348"/>
    </location>
</feature>
<dbReference type="Gene3D" id="3.30.70.3400">
    <property type="match status" value="1"/>
</dbReference>
<protein>
    <recommendedName>
        <fullName evidence="12">SecD export protein N-terminal TM domain-containing protein</fullName>
    </recommendedName>
</protein>
<evidence type="ECO:0000256" key="5">
    <source>
        <dbReference type="ARBA" id="ARBA00022989"/>
    </source>
</evidence>
<evidence type="ECO:0000256" key="1">
    <source>
        <dbReference type="ARBA" id="ARBA00022448"/>
    </source>
</evidence>
<feature type="transmembrane region" description="Helical" evidence="8">
    <location>
        <begin position="7"/>
        <end position="28"/>
    </location>
</feature>
<evidence type="ECO:0000256" key="4">
    <source>
        <dbReference type="ARBA" id="ARBA00022927"/>
    </source>
</evidence>
<evidence type="ECO:0000256" key="2">
    <source>
        <dbReference type="ARBA" id="ARBA00022475"/>
    </source>
</evidence>
<evidence type="ECO:0000259" key="10">
    <source>
        <dbReference type="Pfam" id="PF22599"/>
    </source>
</evidence>
<dbReference type="FunFam" id="3.30.1360.200:FF:000002">
    <property type="entry name" value="Preprotein translocase subunit SecD"/>
    <property type="match status" value="1"/>
</dbReference>
<dbReference type="Pfam" id="PF22599">
    <property type="entry name" value="SecDF_P1_head"/>
    <property type="match status" value="1"/>
</dbReference>
<keyword evidence="5 8" id="KW-1133">Transmembrane helix</keyword>
<dbReference type="Pfam" id="PF21760">
    <property type="entry name" value="SecD_1st"/>
    <property type="match status" value="1"/>
</dbReference>
<evidence type="ECO:0000256" key="3">
    <source>
        <dbReference type="ARBA" id="ARBA00022692"/>
    </source>
</evidence>
<evidence type="ECO:0000259" key="9">
    <source>
        <dbReference type="Pfam" id="PF21760"/>
    </source>
</evidence>
<feature type="non-terminal residue" evidence="11">
    <location>
        <position position="1"/>
    </location>
</feature>
<dbReference type="InterPro" id="IPR022813">
    <property type="entry name" value="SecD/SecF_arch_bac"/>
</dbReference>
<name>A0A382K221_9ZZZZ</name>
<dbReference type="PANTHER" id="PTHR30081:SF1">
    <property type="entry name" value="PROTEIN TRANSLOCASE SUBUNIT SECD"/>
    <property type="match status" value="1"/>
</dbReference>
<gene>
    <name evidence="11" type="ORF">METZ01_LOCUS270729</name>
</gene>
<dbReference type="PANTHER" id="PTHR30081">
    <property type="entry name" value="PROTEIN-EXPORT MEMBRANE PROTEIN SEC"/>
    <property type="match status" value="1"/>
</dbReference>
<feature type="domain" description="SecDF P1 head subdomain" evidence="10">
    <location>
        <begin position="226"/>
        <end position="334"/>
    </location>
</feature>
<feature type="domain" description="Protein translocase subunit SecDF P1" evidence="9">
    <location>
        <begin position="154"/>
        <end position="209"/>
    </location>
</feature>
<keyword evidence="3 8" id="KW-0812">Transmembrane</keyword>
<dbReference type="GO" id="GO:0005886">
    <property type="term" value="C:plasma membrane"/>
    <property type="evidence" value="ECO:0007669"/>
    <property type="project" value="TreeGrafter"/>
</dbReference>
<evidence type="ECO:0000256" key="8">
    <source>
        <dbReference type="SAM" id="Phobius"/>
    </source>
</evidence>
<dbReference type="InterPro" id="IPR048631">
    <property type="entry name" value="SecD_1st"/>
</dbReference>
<dbReference type="GO" id="GO:0015031">
    <property type="term" value="P:protein transport"/>
    <property type="evidence" value="ECO:0007669"/>
    <property type="project" value="UniProtKB-KW"/>
</dbReference>
<evidence type="ECO:0008006" key="12">
    <source>
        <dbReference type="Google" id="ProtNLM"/>
    </source>
</evidence>
<accession>A0A382K221</accession>
<dbReference type="EMBL" id="UINC01077603">
    <property type="protein sequence ID" value="SVC17875.1"/>
    <property type="molecule type" value="Genomic_DNA"/>
</dbReference>
<keyword evidence="6" id="KW-0811">Translocation</keyword>
<keyword evidence="7 8" id="KW-0472">Membrane</keyword>
<evidence type="ECO:0000256" key="7">
    <source>
        <dbReference type="ARBA" id="ARBA00023136"/>
    </source>
</evidence>
<keyword evidence="2" id="KW-1003">Cell membrane</keyword>
<dbReference type="InterPro" id="IPR054384">
    <property type="entry name" value="SecDF_P1_head"/>
</dbReference>
<dbReference type="Gene3D" id="3.30.1360.200">
    <property type="match status" value="1"/>
</dbReference>
<proteinExistence type="predicted"/>
<organism evidence="11">
    <name type="scientific">marine metagenome</name>
    <dbReference type="NCBI Taxonomy" id="408172"/>
    <lineage>
        <taxon>unclassified sequences</taxon>
        <taxon>metagenomes</taxon>
        <taxon>ecological metagenomes</taxon>
    </lineage>
</organism>
<dbReference type="AlphaFoldDB" id="A0A382K221"/>
<evidence type="ECO:0000313" key="11">
    <source>
        <dbReference type="EMBL" id="SVC17875.1"/>
    </source>
</evidence>
<reference evidence="11" key="1">
    <citation type="submission" date="2018-05" db="EMBL/GenBank/DDBJ databases">
        <authorList>
            <person name="Lanie J.A."/>
            <person name="Ng W.-L."/>
            <person name="Kazmierczak K.M."/>
            <person name="Andrzejewski T.M."/>
            <person name="Davidsen T.M."/>
            <person name="Wayne K.J."/>
            <person name="Tettelin H."/>
            <person name="Glass J.I."/>
            <person name="Rusch D."/>
            <person name="Podicherti R."/>
            <person name="Tsui H.-C.T."/>
            <person name="Winkler M.E."/>
        </authorList>
    </citation>
    <scope>NUCLEOTIDE SEQUENCE</scope>
</reference>
<keyword evidence="4" id="KW-0653">Protein transport</keyword>
<sequence length="348" mass="39209">VLYFSKLRVFSVLIFTLIISYFAFSNFLKFDDDYFSKNIKLGLDLQGGSYLLLEIDNKPVITQNLQSKLLELKRFFKEKKLILRNFSVEQNSIIFESNHENVNEIKTILDDDESEINPYFQQYKTHQFDFIEDNNFFKLTLSNYGLVLLKNSSLDQAIEIVRRRVDEIGTNEPNILKRGNDRILVELPGLDDPGRIKSLLGKTANLTFQFITQNSEESFGTEKLMFEDESEEAIVSKRIILSGDNLVDAKPTMDTQTNETVVTFSLDRVGAKKFGKATSTGVGKRLAIVLDGKIISAPSIREPIVGGSGQISGNFTFQSATDLALLLRSGALPAPLRIIEERTVGPDL</sequence>
<keyword evidence="1" id="KW-0813">Transport</keyword>